<keyword evidence="4" id="KW-0808">Transferase</keyword>
<evidence type="ECO:0000256" key="6">
    <source>
        <dbReference type="ARBA" id="ARBA00050776"/>
    </source>
</evidence>
<keyword evidence="5" id="KW-0663">Pyridoxal phosphate</keyword>
<dbReference type="OrthoDB" id="9804366at2"/>
<dbReference type="InterPro" id="IPR020578">
    <property type="entry name" value="Aminotrans_V_PyrdxlP_BS"/>
</dbReference>
<evidence type="ECO:0000313" key="9">
    <source>
        <dbReference type="EMBL" id="HCE17775.1"/>
    </source>
</evidence>
<accession>A0A3D1JHR4</accession>
<proteinExistence type="inferred from homology"/>
<organism evidence="9 10">
    <name type="scientific">Anaerolinea thermolimosa</name>
    <dbReference type="NCBI Taxonomy" id="229919"/>
    <lineage>
        <taxon>Bacteria</taxon>
        <taxon>Bacillati</taxon>
        <taxon>Chloroflexota</taxon>
        <taxon>Anaerolineae</taxon>
        <taxon>Anaerolineales</taxon>
        <taxon>Anaerolineaceae</taxon>
        <taxon>Anaerolinea</taxon>
    </lineage>
</organism>
<dbReference type="InterPro" id="IPR010970">
    <property type="entry name" value="Cys_dSase_SufS"/>
</dbReference>
<dbReference type="InterPro" id="IPR000192">
    <property type="entry name" value="Aminotrans_V_dom"/>
</dbReference>
<dbReference type="EMBL" id="DPBP01000031">
    <property type="protein sequence ID" value="HCE17775.1"/>
    <property type="molecule type" value="Genomic_DNA"/>
</dbReference>
<dbReference type="AlphaFoldDB" id="A0A3D1JHR4"/>
<dbReference type="CDD" id="cd06453">
    <property type="entry name" value="SufS_like"/>
    <property type="match status" value="1"/>
</dbReference>
<evidence type="ECO:0000313" key="10">
    <source>
        <dbReference type="Proteomes" id="UP000264141"/>
    </source>
</evidence>
<reference evidence="9 10" key="1">
    <citation type="journal article" date="2018" name="Nat. Biotechnol.">
        <title>A standardized bacterial taxonomy based on genome phylogeny substantially revises the tree of life.</title>
        <authorList>
            <person name="Parks D.H."/>
            <person name="Chuvochina M."/>
            <person name="Waite D.W."/>
            <person name="Rinke C."/>
            <person name="Skarshewski A."/>
            <person name="Chaumeil P.A."/>
            <person name="Hugenholtz P."/>
        </authorList>
    </citation>
    <scope>NUCLEOTIDE SEQUENCE [LARGE SCALE GENOMIC DNA]</scope>
    <source>
        <strain evidence="9">UBA8781</strain>
    </source>
</reference>
<evidence type="ECO:0000256" key="7">
    <source>
        <dbReference type="RuleBase" id="RU004504"/>
    </source>
</evidence>
<comment type="similarity">
    <text evidence="2">Belongs to the class-V pyridoxal-phosphate-dependent aminotransferase family. Csd subfamily.</text>
</comment>
<dbReference type="PANTHER" id="PTHR43586:SF8">
    <property type="entry name" value="CYSTEINE DESULFURASE 1, CHLOROPLASTIC"/>
    <property type="match status" value="1"/>
</dbReference>
<comment type="cofactor">
    <cofactor evidence="1 7">
        <name>pyridoxal 5'-phosphate</name>
        <dbReference type="ChEBI" id="CHEBI:597326"/>
    </cofactor>
</comment>
<dbReference type="Gene3D" id="3.90.1150.10">
    <property type="entry name" value="Aspartate Aminotransferase, domain 1"/>
    <property type="match status" value="1"/>
</dbReference>
<dbReference type="InterPro" id="IPR015424">
    <property type="entry name" value="PyrdxlP-dep_Trfase"/>
</dbReference>
<dbReference type="PANTHER" id="PTHR43586">
    <property type="entry name" value="CYSTEINE DESULFURASE"/>
    <property type="match status" value="1"/>
</dbReference>
<evidence type="ECO:0000256" key="1">
    <source>
        <dbReference type="ARBA" id="ARBA00001933"/>
    </source>
</evidence>
<dbReference type="InterPro" id="IPR015421">
    <property type="entry name" value="PyrdxlP-dep_Trfase_major"/>
</dbReference>
<dbReference type="STRING" id="229919.GCA_001050195_03340"/>
<dbReference type="Pfam" id="PF00266">
    <property type="entry name" value="Aminotran_5"/>
    <property type="match status" value="1"/>
</dbReference>
<dbReference type="GO" id="GO:0031071">
    <property type="term" value="F:cysteine desulfurase activity"/>
    <property type="evidence" value="ECO:0007669"/>
    <property type="project" value="UniProtKB-EC"/>
</dbReference>
<feature type="domain" description="Aminotransferase class V" evidence="8">
    <location>
        <begin position="26"/>
        <end position="394"/>
    </location>
</feature>
<comment type="caution">
    <text evidence="9">The sequence shown here is derived from an EMBL/GenBank/DDBJ whole genome shotgun (WGS) entry which is preliminary data.</text>
</comment>
<dbReference type="GO" id="GO:0030170">
    <property type="term" value="F:pyridoxal phosphate binding"/>
    <property type="evidence" value="ECO:0007669"/>
    <property type="project" value="InterPro"/>
</dbReference>
<dbReference type="InterPro" id="IPR015422">
    <property type="entry name" value="PyrdxlP-dep_Trfase_small"/>
</dbReference>
<evidence type="ECO:0000256" key="5">
    <source>
        <dbReference type="ARBA" id="ARBA00022898"/>
    </source>
</evidence>
<evidence type="ECO:0000259" key="8">
    <source>
        <dbReference type="Pfam" id="PF00266"/>
    </source>
</evidence>
<evidence type="ECO:0000256" key="4">
    <source>
        <dbReference type="ARBA" id="ARBA00022679"/>
    </source>
</evidence>
<evidence type="ECO:0000256" key="2">
    <source>
        <dbReference type="ARBA" id="ARBA00010447"/>
    </source>
</evidence>
<protein>
    <recommendedName>
        <fullName evidence="3">cysteine desulfurase</fullName>
        <ecNumber evidence="3">2.8.1.7</ecNumber>
    </recommendedName>
</protein>
<dbReference type="SUPFAM" id="SSF53383">
    <property type="entry name" value="PLP-dependent transferases"/>
    <property type="match status" value="1"/>
</dbReference>
<dbReference type="PROSITE" id="PS00595">
    <property type="entry name" value="AA_TRANSFER_CLASS_5"/>
    <property type="match status" value="1"/>
</dbReference>
<gene>
    <name evidence="9" type="ORF">DEQ80_07945</name>
</gene>
<comment type="catalytic activity">
    <reaction evidence="6">
        <text>(sulfur carrier)-H + L-cysteine = (sulfur carrier)-SH + L-alanine</text>
        <dbReference type="Rhea" id="RHEA:43892"/>
        <dbReference type="Rhea" id="RHEA-COMP:14737"/>
        <dbReference type="Rhea" id="RHEA-COMP:14739"/>
        <dbReference type="ChEBI" id="CHEBI:29917"/>
        <dbReference type="ChEBI" id="CHEBI:35235"/>
        <dbReference type="ChEBI" id="CHEBI:57972"/>
        <dbReference type="ChEBI" id="CHEBI:64428"/>
        <dbReference type="EC" id="2.8.1.7"/>
    </reaction>
</comment>
<evidence type="ECO:0000256" key="3">
    <source>
        <dbReference type="ARBA" id="ARBA00012239"/>
    </source>
</evidence>
<dbReference type="Gene3D" id="3.40.640.10">
    <property type="entry name" value="Type I PLP-dependent aspartate aminotransferase-like (Major domain)"/>
    <property type="match status" value="1"/>
</dbReference>
<name>A0A3D1JHR4_9CHLR</name>
<dbReference type="Proteomes" id="UP000264141">
    <property type="component" value="Unassembled WGS sequence"/>
</dbReference>
<dbReference type="GO" id="GO:0006534">
    <property type="term" value="P:cysteine metabolic process"/>
    <property type="evidence" value="ECO:0007669"/>
    <property type="project" value="InterPro"/>
</dbReference>
<sequence>MIMDLTRVRQDFPFFQKKPDQKTGAYFDNACQTLRPRQVIEAVTRYYQESSACSGRSMHHLAAEVTRQYDQARATLARFLGAAKKEEIVFTRNTTEGINLVAHALDWNAGDVVLLTDKEHNSNLIPWQMLARRAGVELRVVPSRPDNTFDMDAYSRLLDRKVRLVSFGFTSNLDGVTLPAAEIIKKAHQVGALVLLDAAQTAPHQRIHVRALDVDFLALSGHKMLGPSGTGVLYGKYALLEKLQPFQVGGDTVASSTYTTCEFLPPPEKFEAGLQDYAGIIGLGVAAQYLMNLGFDAIQKQEWLLNRALTSQLLEIPGLHLIGPSDPALRGGIVSFFIEGIDSHRIALMLDQMAGVMVRSGQHCVHSWFHARQIAGCVRASMYFYNTLDEVSLLVDSLKKIRKVL</sequence>
<dbReference type="EC" id="2.8.1.7" evidence="3"/>